<evidence type="ECO:0000256" key="2">
    <source>
        <dbReference type="ARBA" id="ARBA00022475"/>
    </source>
</evidence>
<keyword evidence="4" id="KW-0472">Membrane</keyword>
<comment type="caution">
    <text evidence="9">The sequence shown here is derived from an EMBL/GenBank/DDBJ whole genome shotgun (WGS) entry which is preliminary data.</text>
</comment>
<proteinExistence type="predicted"/>
<evidence type="ECO:0000259" key="8">
    <source>
        <dbReference type="Pfam" id="PF00913"/>
    </source>
</evidence>
<protein>
    <submittedName>
        <fullName evidence="9">WGS project CAEQ00000000 data, annotated contig 2051</fullName>
    </submittedName>
</protein>
<evidence type="ECO:0000256" key="6">
    <source>
        <dbReference type="ARBA" id="ARBA00023288"/>
    </source>
</evidence>
<feature type="domain" description="Trypanosome variant surface glycoprotein A-type N-terminal" evidence="8">
    <location>
        <begin position="98"/>
        <end position="153"/>
    </location>
</feature>
<dbReference type="EMBL" id="CAEQ01001520">
    <property type="protein sequence ID" value="CCD14453.1"/>
    <property type="molecule type" value="Genomic_DNA"/>
</dbReference>
<gene>
    <name evidence="9" type="ORF">TCIL3000_0_50660</name>
</gene>
<reference evidence="9 10" key="2">
    <citation type="journal article" date="2012" name="Proc. Natl. Acad. Sci. U.S.A.">
        <title>Antigenic diversity is generated by distinct evolutionary mechanisms in African trypanosome species.</title>
        <authorList>
            <person name="Jackson A.P."/>
            <person name="Berry A."/>
            <person name="Aslett M."/>
            <person name="Allison H.C."/>
            <person name="Burton P."/>
            <person name="Vavrova-Anderson J."/>
            <person name="Brown R."/>
            <person name="Browne H."/>
            <person name="Corton N."/>
            <person name="Hauser H."/>
            <person name="Gamble J."/>
            <person name="Gilderthorp R."/>
            <person name="Marcello L."/>
            <person name="McQuillan J."/>
            <person name="Otto T.D."/>
            <person name="Quail M.A."/>
            <person name="Sanders M.J."/>
            <person name="van Tonder A."/>
            <person name="Ginger M.L."/>
            <person name="Field M.C."/>
            <person name="Barry J.D."/>
            <person name="Hertz-Fowler C."/>
            <person name="Berriman M."/>
        </authorList>
    </citation>
    <scope>NUCLEOTIDE SEQUENCE [LARGE SCALE GENOMIC DNA]</scope>
    <source>
        <strain evidence="9 10">IL3000</strain>
    </source>
</reference>
<dbReference type="GO" id="GO:0042783">
    <property type="term" value="P:symbiont-mediated evasion of host immune response"/>
    <property type="evidence" value="ECO:0007669"/>
    <property type="project" value="InterPro"/>
</dbReference>
<dbReference type="VEuPathDB" id="TriTrypDB:TcIL3000_0_50660"/>
<name>F9WB24_TRYCI</name>
<sequence>MSEKVFLVSLFLAWVVLVFPVVSGLGSTYYPKSIPTDAGESICSLSRKLKDVAPWTVGQVAALKKKRDEYVSKFTDSKLHFHESLGCGGNESLLDSIRTALEKVNEEIKTLPAKAIRAGVLAAKSAGRLDEFIMVFANANGGHRYCLGSGGHPAKRRDLYDCFPECKKFEIGEKT</sequence>
<dbReference type="GO" id="GO:0098552">
    <property type="term" value="C:side of membrane"/>
    <property type="evidence" value="ECO:0007669"/>
    <property type="project" value="UniProtKB-KW"/>
</dbReference>
<accession>F9WB24</accession>
<keyword evidence="7" id="KW-0732">Signal</keyword>
<dbReference type="GO" id="GO:0005886">
    <property type="term" value="C:plasma membrane"/>
    <property type="evidence" value="ECO:0007669"/>
    <property type="project" value="UniProtKB-SubCell"/>
</dbReference>
<keyword evidence="3" id="KW-0336">GPI-anchor</keyword>
<dbReference type="AlphaFoldDB" id="F9WB24"/>
<evidence type="ECO:0000313" key="9">
    <source>
        <dbReference type="EMBL" id="CCD14453.1"/>
    </source>
</evidence>
<evidence type="ECO:0000256" key="1">
    <source>
        <dbReference type="ARBA" id="ARBA00004609"/>
    </source>
</evidence>
<dbReference type="Pfam" id="PF00913">
    <property type="entry name" value="Trypan_glycop"/>
    <property type="match status" value="1"/>
</dbReference>
<keyword evidence="6" id="KW-0449">Lipoprotein</keyword>
<evidence type="ECO:0000256" key="4">
    <source>
        <dbReference type="ARBA" id="ARBA00023136"/>
    </source>
</evidence>
<evidence type="ECO:0000313" key="10">
    <source>
        <dbReference type="Proteomes" id="UP000000702"/>
    </source>
</evidence>
<keyword evidence="5" id="KW-0325">Glycoprotein</keyword>
<reference evidence="10" key="1">
    <citation type="submission" date="2011-07" db="EMBL/GenBank/DDBJ databases">
        <title>Divergent evolution of antigenic variation in African trypanosomes.</title>
        <authorList>
            <person name="Jackson A.P."/>
            <person name="Berry A."/>
            <person name="Allison H.C."/>
            <person name="Burton P."/>
            <person name="Anderson J."/>
            <person name="Aslett M."/>
            <person name="Brown R."/>
            <person name="Corton N."/>
            <person name="Harris D."/>
            <person name="Hauser H."/>
            <person name="Gamble J."/>
            <person name="Gilderthorp R."/>
            <person name="McQuillan J."/>
            <person name="Quail M.A."/>
            <person name="Sanders M."/>
            <person name="Van Tonder A."/>
            <person name="Ginger M.L."/>
            <person name="Donelson J.E."/>
            <person name="Field M.C."/>
            <person name="Barry J.D."/>
            <person name="Berriman M."/>
            <person name="Hertz-Fowler C."/>
        </authorList>
    </citation>
    <scope>NUCLEOTIDE SEQUENCE [LARGE SCALE GENOMIC DNA]</scope>
    <source>
        <strain evidence="10">IL3000</strain>
    </source>
</reference>
<dbReference type="Proteomes" id="UP000000702">
    <property type="component" value="Unassembled WGS sequence"/>
</dbReference>
<feature type="chain" id="PRO_5003394648" evidence="7">
    <location>
        <begin position="25"/>
        <end position="175"/>
    </location>
</feature>
<keyword evidence="2" id="KW-1003">Cell membrane</keyword>
<comment type="subcellular location">
    <subcellularLocation>
        <location evidence="1">Cell membrane</location>
        <topology evidence="1">Lipid-anchor</topology>
        <topology evidence="1">GPI-anchor</topology>
    </subcellularLocation>
</comment>
<dbReference type="InterPro" id="IPR001812">
    <property type="entry name" value="Trypano_VSG_A_N_dom"/>
</dbReference>
<dbReference type="Gene3D" id="3.90.150.10">
    <property type="entry name" value="Variant Surface Glycoprotein, subunit A domain 1"/>
    <property type="match status" value="1"/>
</dbReference>
<evidence type="ECO:0000256" key="3">
    <source>
        <dbReference type="ARBA" id="ARBA00022622"/>
    </source>
</evidence>
<keyword evidence="10" id="KW-1185">Reference proteome</keyword>
<organism evidence="9 10">
    <name type="scientific">Trypanosoma congolense (strain IL3000)</name>
    <dbReference type="NCBI Taxonomy" id="1068625"/>
    <lineage>
        <taxon>Eukaryota</taxon>
        <taxon>Discoba</taxon>
        <taxon>Euglenozoa</taxon>
        <taxon>Kinetoplastea</taxon>
        <taxon>Metakinetoplastina</taxon>
        <taxon>Trypanosomatida</taxon>
        <taxon>Trypanosomatidae</taxon>
        <taxon>Trypanosoma</taxon>
        <taxon>Nannomonas</taxon>
    </lineage>
</organism>
<dbReference type="SUPFAM" id="SSF58087">
    <property type="entry name" value="Variant surface glycoprotein (N-terminal domain)"/>
    <property type="match status" value="1"/>
</dbReference>
<evidence type="ECO:0000256" key="5">
    <source>
        <dbReference type="ARBA" id="ARBA00023180"/>
    </source>
</evidence>
<feature type="signal peptide" evidence="7">
    <location>
        <begin position="1"/>
        <end position="24"/>
    </location>
</feature>
<evidence type="ECO:0000256" key="7">
    <source>
        <dbReference type="SAM" id="SignalP"/>
    </source>
</evidence>